<sequence>MMMIFSCTLGRLNAPFSSSPSNWSYLSKFEGYYAHPFNPRRLSECISDYELLLCWMKAWLRERISSIFGWKNPRCLFIHPRRSQGVHESRTG</sequence>
<reference evidence="1 2" key="1">
    <citation type="submission" date="2020-05" db="EMBL/GenBank/DDBJ databases">
        <authorList>
            <person name="Campoy J."/>
            <person name="Schneeberger K."/>
            <person name="Spophaly S."/>
        </authorList>
    </citation>
    <scope>NUCLEOTIDE SEQUENCE [LARGE SCALE GENOMIC DNA]</scope>
    <source>
        <strain evidence="1">PruArmRojPasFocal</strain>
    </source>
</reference>
<organism evidence="1 2">
    <name type="scientific">Prunus armeniaca</name>
    <name type="common">Apricot</name>
    <name type="synonym">Armeniaca vulgaris</name>
    <dbReference type="NCBI Taxonomy" id="36596"/>
    <lineage>
        <taxon>Eukaryota</taxon>
        <taxon>Viridiplantae</taxon>
        <taxon>Streptophyta</taxon>
        <taxon>Embryophyta</taxon>
        <taxon>Tracheophyta</taxon>
        <taxon>Spermatophyta</taxon>
        <taxon>Magnoliopsida</taxon>
        <taxon>eudicotyledons</taxon>
        <taxon>Gunneridae</taxon>
        <taxon>Pentapetalae</taxon>
        <taxon>rosids</taxon>
        <taxon>fabids</taxon>
        <taxon>Rosales</taxon>
        <taxon>Rosaceae</taxon>
        <taxon>Amygdaloideae</taxon>
        <taxon>Amygdaleae</taxon>
        <taxon>Prunus</taxon>
    </lineage>
</organism>
<accession>A0A6J5UXF9</accession>
<evidence type="ECO:0000313" key="1">
    <source>
        <dbReference type="EMBL" id="CAB4280621.1"/>
    </source>
</evidence>
<dbReference type="EMBL" id="CAEKDK010000005">
    <property type="protein sequence ID" value="CAB4280621.1"/>
    <property type="molecule type" value="Genomic_DNA"/>
</dbReference>
<gene>
    <name evidence="1" type="ORF">CURHAP_LOCUS33516</name>
</gene>
<protein>
    <submittedName>
        <fullName evidence="1">Uncharacterized protein</fullName>
    </submittedName>
</protein>
<proteinExistence type="predicted"/>
<dbReference type="AlphaFoldDB" id="A0A6J5UXF9"/>
<name>A0A6J5UXF9_PRUAR</name>
<evidence type="ECO:0000313" key="2">
    <source>
        <dbReference type="Proteomes" id="UP000507222"/>
    </source>
</evidence>
<dbReference type="Proteomes" id="UP000507222">
    <property type="component" value="Unassembled WGS sequence"/>
</dbReference>